<dbReference type="Pfam" id="PF02910">
    <property type="entry name" value="Succ_DH_flav_C"/>
    <property type="match status" value="1"/>
</dbReference>
<dbReference type="PANTHER" id="PTHR11632:SF51">
    <property type="entry name" value="SUCCINATE DEHYDROGENASE [UBIQUINONE] FLAVOPROTEIN SUBUNIT, MITOCHONDRIAL"/>
    <property type="match status" value="1"/>
</dbReference>
<evidence type="ECO:0000313" key="6">
    <source>
        <dbReference type="Proteomes" id="UP001059617"/>
    </source>
</evidence>
<reference evidence="5" key="1">
    <citation type="submission" date="2021-04" db="EMBL/GenBank/DDBJ databases">
        <authorList>
            <person name="Hartkoorn R.C."/>
            <person name="Beaudoing E."/>
            <person name="Hot D."/>
        </authorList>
    </citation>
    <scope>NUCLEOTIDE SEQUENCE</scope>
    <source>
        <strain evidence="5">NRRL B-16292</strain>
    </source>
</reference>
<dbReference type="PRINTS" id="PR00368">
    <property type="entry name" value="FADPNR"/>
</dbReference>
<feature type="domain" description="Fumarate reductase/succinate dehydrogenase flavoprotein-like C-terminal" evidence="4">
    <location>
        <begin position="430"/>
        <end position="502"/>
    </location>
</feature>
<proteinExistence type="predicted"/>
<dbReference type="RefSeq" id="WP_259856895.1">
    <property type="nucleotide sequence ID" value="NZ_CP073720.1"/>
</dbReference>
<dbReference type="SUPFAM" id="SSF51905">
    <property type="entry name" value="FAD/NAD(P)-binding domain"/>
    <property type="match status" value="1"/>
</dbReference>
<name>A0ABY5VNH5_9ACTN</name>
<keyword evidence="2" id="KW-0560">Oxidoreductase</keyword>
<dbReference type="PANTHER" id="PTHR11632">
    <property type="entry name" value="SUCCINATE DEHYDROGENASE 2 FLAVOPROTEIN SUBUNIT"/>
    <property type="match status" value="1"/>
</dbReference>
<dbReference type="Gene3D" id="1.20.58.100">
    <property type="entry name" value="Fumarate reductase/succinate dehydrogenase flavoprotein-like, C-terminal domain"/>
    <property type="match status" value="1"/>
</dbReference>
<dbReference type="Proteomes" id="UP001059617">
    <property type="component" value="Chromosome"/>
</dbReference>
<evidence type="ECO:0000259" key="3">
    <source>
        <dbReference type="Pfam" id="PF00890"/>
    </source>
</evidence>
<sequence length="530" mass="55185">MPAPEPVPAVVEADVLVVGGGPAGTWAAVAAAEAGASVVLADKGYCGTSGSAAAGGNNLWYLPPGPARAESIDRRTAQGGSLTDRGWMHRTVDETYRRIERLAEFGYPFPVDEDGRQRRGSLQGPQYLRTMRRAVHRRGVRILDHSPALELLVDADGAVGGAAGVHRQDGWRPWRVHAKATVLATGGCAFLSGAFGLNVDTGDGALFAAEAGAELSGMEFSNAYALSPAYGNHTKGLMMQFATYYDEGGTVIPADGLGGREVLARHVVAGGRVFARLDKAPAGLHAAMRTAQPNYFIPLDKAGIDPFTTPYEVRFVLEGTVRGTGGLRLVSADCATTVPGLFAAGDVATRELVTGGISGGGSHNAAWAISSGSWAGAGAARAAARRAGLGPLRPAGRAGLRPAGRPAGSAGTADVVAAVQGEVVPLERNYFRTGERLRGSLATLDDVWAAVTAGLGGGTAYDVLKARQAAAMAAHARWMYRAALARDESRAMHRRDDRQATDPGLARRLLTGGLDEVWTRYEPEDTAVAA</sequence>
<evidence type="ECO:0000256" key="2">
    <source>
        <dbReference type="ARBA" id="ARBA00023002"/>
    </source>
</evidence>
<dbReference type="InterPro" id="IPR036188">
    <property type="entry name" value="FAD/NAD-bd_sf"/>
</dbReference>
<keyword evidence="1" id="KW-0285">Flavoprotein</keyword>
<keyword evidence="6" id="KW-1185">Reference proteome</keyword>
<reference evidence="5" key="2">
    <citation type="submission" date="2022-09" db="EMBL/GenBank/DDBJ databases">
        <title>Biosynthetic gene clusters of Dactylosporangioum fulvum.</title>
        <authorList>
            <person name="Caradec T."/>
        </authorList>
    </citation>
    <scope>NUCLEOTIDE SEQUENCE</scope>
    <source>
        <strain evidence="5">NRRL B-16292</strain>
    </source>
</reference>
<organism evidence="5 6">
    <name type="scientific">Dactylosporangium fulvum</name>
    <dbReference type="NCBI Taxonomy" id="53359"/>
    <lineage>
        <taxon>Bacteria</taxon>
        <taxon>Bacillati</taxon>
        <taxon>Actinomycetota</taxon>
        <taxon>Actinomycetes</taxon>
        <taxon>Micromonosporales</taxon>
        <taxon>Micromonosporaceae</taxon>
        <taxon>Dactylosporangium</taxon>
    </lineage>
</organism>
<dbReference type="InterPro" id="IPR037099">
    <property type="entry name" value="Fum_R/Succ_DH_flav-like_C_sf"/>
</dbReference>
<dbReference type="PRINTS" id="PR00411">
    <property type="entry name" value="PNDRDTASEI"/>
</dbReference>
<evidence type="ECO:0000259" key="4">
    <source>
        <dbReference type="Pfam" id="PF02910"/>
    </source>
</evidence>
<dbReference type="Pfam" id="PF00890">
    <property type="entry name" value="FAD_binding_2"/>
    <property type="match status" value="1"/>
</dbReference>
<dbReference type="InterPro" id="IPR030664">
    <property type="entry name" value="SdhA/FrdA/AprA"/>
</dbReference>
<accession>A0ABY5VNH5</accession>
<protein>
    <submittedName>
        <fullName evidence="5">FAD-binding protein</fullName>
    </submittedName>
</protein>
<feature type="domain" description="FAD-dependent oxidoreductase 2 FAD-binding" evidence="3">
    <location>
        <begin position="14"/>
        <end position="359"/>
    </location>
</feature>
<dbReference type="SUPFAM" id="SSF46977">
    <property type="entry name" value="Succinate dehydrogenase/fumarate reductase flavoprotein C-terminal domain"/>
    <property type="match status" value="1"/>
</dbReference>
<dbReference type="InterPro" id="IPR015939">
    <property type="entry name" value="Fum_Rdtase/Succ_DH_flav-like_C"/>
</dbReference>
<gene>
    <name evidence="5" type="ORF">Dfulv_29360</name>
</gene>
<evidence type="ECO:0000256" key="1">
    <source>
        <dbReference type="ARBA" id="ARBA00022630"/>
    </source>
</evidence>
<dbReference type="Gene3D" id="3.50.50.60">
    <property type="entry name" value="FAD/NAD(P)-binding domain"/>
    <property type="match status" value="1"/>
</dbReference>
<evidence type="ECO:0000313" key="5">
    <source>
        <dbReference type="EMBL" id="UWP79267.1"/>
    </source>
</evidence>
<dbReference type="InterPro" id="IPR003953">
    <property type="entry name" value="FAD-dep_OxRdtase_2_FAD-bd"/>
</dbReference>
<dbReference type="EMBL" id="CP073720">
    <property type="protein sequence ID" value="UWP79267.1"/>
    <property type="molecule type" value="Genomic_DNA"/>
</dbReference>